<accession>A0AAQ2IS68</accession>
<reference evidence="2" key="2">
    <citation type="submission" date="2019-06" db="EMBL/GenBank/DDBJ databases">
        <title>Co-occurence of chitin degradation, pigmentation and bioactivity in marine Pseudoalteromonas.</title>
        <authorList>
            <person name="Sonnenschein E.C."/>
            <person name="Bech P.K."/>
        </authorList>
    </citation>
    <scope>NUCLEOTIDE SEQUENCE [LARGE SCALE GENOMIC DNA]</scope>
    <source>
        <strain evidence="2">S1607</strain>
    </source>
</reference>
<comment type="caution">
    <text evidence="1">The sequence shown here is derived from an EMBL/GenBank/DDBJ whole genome shotgun (WGS) entry which is preliminary data.</text>
</comment>
<dbReference type="RefSeq" id="WP_212747487.1">
    <property type="nucleotide sequence ID" value="NZ_PNEE01000050.1"/>
</dbReference>
<protein>
    <submittedName>
        <fullName evidence="1">Uncharacterized protein</fullName>
    </submittedName>
</protein>
<proteinExistence type="predicted"/>
<dbReference type="Proteomes" id="UP000305423">
    <property type="component" value="Unassembled WGS sequence"/>
</dbReference>
<evidence type="ECO:0000313" key="1">
    <source>
        <dbReference type="EMBL" id="TMN76404.1"/>
    </source>
</evidence>
<dbReference type="EMBL" id="PNEL01000031">
    <property type="protein sequence ID" value="TMN76404.1"/>
    <property type="molecule type" value="Genomic_DNA"/>
</dbReference>
<dbReference type="AlphaFoldDB" id="A0AAQ2IS68"/>
<organism evidence="1 2">
    <name type="scientific">Pseudoalteromonas piscicida</name>
    <dbReference type="NCBI Taxonomy" id="43662"/>
    <lineage>
        <taxon>Bacteria</taxon>
        <taxon>Pseudomonadati</taxon>
        <taxon>Pseudomonadota</taxon>
        <taxon>Gammaproteobacteria</taxon>
        <taxon>Alteromonadales</taxon>
        <taxon>Pseudoalteromonadaceae</taxon>
        <taxon>Pseudoalteromonas</taxon>
    </lineage>
</organism>
<reference evidence="1 2" key="1">
    <citation type="submission" date="2017-12" db="EMBL/GenBank/DDBJ databases">
        <authorList>
            <person name="Paulsen S."/>
            <person name="Gram L.K."/>
        </authorList>
    </citation>
    <scope>NUCLEOTIDE SEQUENCE [LARGE SCALE GENOMIC DNA]</scope>
    <source>
        <strain evidence="1 2">S1607</strain>
    </source>
</reference>
<sequence>AVTFILAIYLRNRCDVGSALSFATFSLGKQRKGSRSPWMGAEIGQEDELTLRYISSYQPLAT</sequence>
<evidence type="ECO:0000313" key="2">
    <source>
        <dbReference type="Proteomes" id="UP000305423"/>
    </source>
</evidence>
<name>A0AAQ2IS68_PSEO7</name>
<gene>
    <name evidence="1" type="ORF">CWB74_12575</name>
</gene>
<feature type="non-terminal residue" evidence="1">
    <location>
        <position position="1"/>
    </location>
</feature>